<keyword evidence="6" id="KW-1185">Reference proteome</keyword>
<dbReference type="Gene3D" id="1.20.120.230">
    <property type="entry name" value="Alpha-catenin/vinculin-like"/>
    <property type="match status" value="2"/>
</dbReference>
<keyword evidence="2" id="KW-0963">Cytoplasm</keyword>
<evidence type="ECO:0000256" key="1">
    <source>
        <dbReference type="ARBA" id="ARBA00004496"/>
    </source>
</evidence>
<dbReference type="Gene3D" id="1.20.120.810">
    <property type="entry name" value="Vinculin, Vh2 four-helix bundle"/>
    <property type="match status" value="1"/>
</dbReference>
<comment type="caution">
    <text evidence="5">The sequence shown here is derived from an EMBL/GenBank/DDBJ whole genome shotgun (WGS) entry which is preliminary data.</text>
</comment>
<keyword evidence="3" id="KW-0175">Coiled coil</keyword>
<feature type="region of interest" description="Disordered" evidence="4">
    <location>
        <begin position="1021"/>
        <end position="1060"/>
    </location>
</feature>
<feature type="coiled-coil region" evidence="3">
    <location>
        <begin position="194"/>
        <end position="266"/>
    </location>
</feature>
<evidence type="ECO:0000256" key="4">
    <source>
        <dbReference type="SAM" id="MobiDB-lite"/>
    </source>
</evidence>
<evidence type="ECO:0000313" key="5">
    <source>
        <dbReference type="EMBL" id="GAB1220569.1"/>
    </source>
</evidence>
<accession>A0ABQ0DCH2</accession>
<evidence type="ECO:0000256" key="3">
    <source>
        <dbReference type="SAM" id="Coils"/>
    </source>
</evidence>
<gene>
    <name evidence="5" type="ORF">ENUP19_0055G0014</name>
</gene>
<proteinExistence type="predicted"/>
<feature type="coiled-coil region" evidence="3">
    <location>
        <begin position="1200"/>
        <end position="1294"/>
    </location>
</feature>
<dbReference type="SUPFAM" id="SSF47220">
    <property type="entry name" value="alpha-catenin/vinculin-like"/>
    <property type="match status" value="1"/>
</dbReference>
<dbReference type="PANTHER" id="PTHR46180">
    <property type="entry name" value="VINCULIN"/>
    <property type="match status" value="1"/>
</dbReference>
<reference evidence="5 6" key="1">
    <citation type="journal article" date="2019" name="PLoS Negl. Trop. Dis.">
        <title>Whole genome sequencing of Entamoeba nuttalli reveals mammalian host-related molecular signatures and a novel octapeptide-repeat surface protein.</title>
        <authorList>
            <person name="Tanaka M."/>
            <person name="Makiuchi T."/>
            <person name="Komiyama T."/>
            <person name="Shiina T."/>
            <person name="Osaki K."/>
            <person name="Tachibana H."/>
        </authorList>
    </citation>
    <scope>NUCLEOTIDE SEQUENCE [LARGE SCALE GENOMIC DNA]</scope>
    <source>
        <strain evidence="5 6">P19-061405</strain>
    </source>
</reference>
<feature type="coiled-coil region" evidence="3">
    <location>
        <begin position="511"/>
        <end position="585"/>
    </location>
</feature>
<feature type="coiled-coil region" evidence="3">
    <location>
        <begin position="833"/>
        <end position="860"/>
    </location>
</feature>
<feature type="coiled-coil region" evidence="3">
    <location>
        <begin position="941"/>
        <end position="1020"/>
    </location>
</feature>
<sequence length="1653" mass="185181">MSSEDDNQNLVKCAEEICEVFADSVSSLVLMLVALQEKNKPPRPEMQMSIQSVAEQSDNIGQIAKDLAEEDYEEYPDIQKEILDAAEEVFTGSSDLTQAANNLKTSNLKEGYQQLVDGCRICGTNCIKLLQIVYGATFKKLAAEQEKMRELAEQMDTKLVDEDPQRFADIAGDLCSAGLQIAEDIRTQADGEAVPSDKAEMQELADNIEKYSNELLDAVNAYLEDPDNEKLRVEMEEAKERLMKEMEKAKERVAKSQEIVKKQQEALNAQTAAQNASIDEKIKNSKPIVSKEEQVKTGLSVLENLDKAGEAVFWNNPKDFVSSTNENMQEVPKFVDGRIADARNEKNPEKEEEAKKIKEDFQTFVDNAKTAFSEPENDAKKEAAIESYKEDRARIVKELQELGVEDIPEQPQVEEATFDIEDETIIANSEQALKTMPKDKLDKLKNTYKQIEAMEYAVDNGDNNAFVSNAKPVINDVQQAAQIMNQEAVKNKDVKKKKIAENLSEDLAPSINDSKASLVDKENKAKKEKAKQSLEKLKEDVVDALVVEGITKKQAEKALSEKERNEELIKELLTMKQAAVEMQDAVNNKNTGALAKNAKEALTATKATVPKMKETAQKQKEPLLDAYADNIQRKLVPAINDSNTFIKDSKDEKKAEQANKAITEYIEAIDDALRECKATPDEMQVAVKVKEDSEVTKKAEKTKECTKKARDCLFNGDLDELEDAMVELDGAQDEMLRTMIEDAKKSGRKDDVKKIKDTKEEYEKASEEVKKAKKDPKDKEQRQKASEKLRKYQETLDKIMEDEGKPIKETEKTQNKVDEDLELLREGIENVDSEKVKEANNKLTKDFEKYKAEKEKEGQNVDDVLIPVKEAQAAAVTAARDPKNIIKRKKAVDSIKKCRNKLYNKPEEVKSDEKQSKEDLKEIEEIEELADSIVLNDDEEARLLIEEIAKASRRVAEALEEENEEKLKNALEELEKKKKMKDNVINKAIERCPEEDRKLLKQSNEKIDKLSEEQIELAKQALEDGNMKEKASKAKKNSGETSKVAQSMKPMLGKTSEIKAEESSKAILDDCKLAEKLAKEPNERLAKELKKKLAKDVENYENSIKDMIENADITPEEKEALLKNLEEVKKKAKEVDNNLDKLIKNPKDKQAQEDLIKSAKELNESVNKMNDNFDVEPKAKCKKTERVLDKCKEAVLCKDKEEGNKALDELDKQYEELMKSIDEAIAKEKDAKKKKELEEAKKKVQESIAEAKKATKKALDTNNDEDILDCEIACDSAKADVEKLKEKLKGGKTKGSKKSSVADRMKYLAHARKAMKDKNFAMARDDLQKLKKLLTDALDDPELDEETRNQIEDLISKIDFALEDIEHAEENGTLSEINDMVAHLNDLTGNDITEQAKAKSKARGIAARARGGKKTNLSNLVKGSRDLANKMKGLKFNIKDEVHENMDGLSDQAKAALELNDLLDNMSDGVDLDGMLGSMTIDEEPVEPPKNELESQINSVADLIKQTAVEESKPKATGKTKEIAKAEMPAVCGDIAVHFRELAKHASCANKEGIIVEGRTIAAAIGQFCKELQKAQPICKDPRTADDMARSLQALRNLSTQLKIVCSVKAATVGKGDTEGDNQLIAICQNIGNNMKGGMETLAVANRTKLLKN</sequence>
<dbReference type="EMBL" id="BAAFRS010000055">
    <property type="protein sequence ID" value="GAB1220569.1"/>
    <property type="molecule type" value="Genomic_DNA"/>
</dbReference>
<protein>
    <submittedName>
        <fullName evidence="5">Uncharacterized protein</fullName>
    </submittedName>
</protein>
<comment type="subcellular location">
    <subcellularLocation>
        <location evidence="1">Cytoplasm</location>
    </subcellularLocation>
</comment>
<evidence type="ECO:0000256" key="2">
    <source>
        <dbReference type="ARBA" id="ARBA00022490"/>
    </source>
</evidence>
<feature type="region of interest" description="Disordered" evidence="4">
    <location>
        <begin position="742"/>
        <end position="792"/>
    </location>
</feature>
<dbReference type="InterPro" id="IPR036723">
    <property type="entry name" value="Alpha-catenin/vinculin-like_sf"/>
</dbReference>
<dbReference type="Proteomes" id="UP001628156">
    <property type="component" value="Unassembled WGS sequence"/>
</dbReference>
<evidence type="ECO:0000313" key="6">
    <source>
        <dbReference type="Proteomes" id="UP001628156"/>
    </source>
</evidence>
<dbReference type="InterPro" id="IPR017997">
    <property type="entry name" value="Vinculin"/>
</dbReference>
<feature type="coiled-coil region" evidence="3">
    <location>
        <begin position="1090"/>
        <end position="1172"/>
    </location>
</feature>
<feature type="compositionally biased region" description="Basic and acidic residues" evidence="4">
    <location>
        <begin position="1021"/>
        <end position="1032"/>
    </location>
</feature>
<organism evidence="5 6">
    <name type="scientific">Entamoeba nuttalli</name>
    <dbReference type="NCBI Taxonomy" id="412467"/>
    <lineage>
        <taxon>Eukaryota</taxon>
        <taxon>Amoebozoa</taxon>
        <taxon>Evosea</taxon>
        <taxon>Archamoebae</taxon>
        <taxon>Mastigamoebida</taxon>
        <taxon>Entamoebidae</taxon>
        <taxon>Entamoeba</taxon>
    </lineage>
</organism>
<name>A0ABQ0DCH2_9EUKA</name>